<proteinExistence type="predicted"/>
<accession>A0AAP1WGM8</accession>
<evidence type="ECO:0000313" key="3">
    <source>
        <dbReference type="Proteomes" id="UP000806077"/>
    </source>
</evidence>
<dbReference type="AlphaFoldDB" id="A0AAP1WGM8"/>
<dbReference type="RefSeq" id="WP_145993746.1">
    <property type="nucleotide sequence ID" value="NZ_JAJHTL010000012.1"/>
</dbReference>
<comment type="caution">
    <text evidence="2">The sequence shown here is derived from an EMBL/GenBank/DDBJ whole genome shotgun (WGS) entry which is preliminary data.</text>
</comment>
<name>A0AAP1WGM8_9FLAO</name>
<feature type="transmembrane region" description="Helical" evidence="1">
    <location>
        <begin position="12"/>
        <end position="31"/>
    </location>
</feature>
<protein>
    <submittedName>
        <fullName evidence="2">Uncharacterized protein</fullName>
    </submittedName>
</protein>
<feature type="transmembrane region" description="Helical" evidence="1">
    <location>
        <begin position="92"/>
        <end position="110"/>
    </location>
</feature>
<feature type="transmembrane region" description="Helical" evidence="1">
    <location>
        <begin position="65"/>
        <end position="85"/>
    </location>
</feature>
<keyword evidence="1" id="KW-0472">Membrane</keyword>
<keyword evidence="1" id="KW-1133">Transmembrane helix</keyword>
<feature type="transmembrane region" description="Helical" evidence="1">
    <location>
        <begin position="38"/>
        <end position="59"/>
    </location>
</feature>
<reference evidence="2 3" key="1">
    <citation type="journal article" date="2020" name="Int. J. Syst. Evol. Microbiol.">
        <title>Tenacibaculum piscium sp. nov., isolated from skin ulcers of sea-farmed fish, and description of Tenacibaculum finnmarkense sp. nov. with subdivision into genomovars finnmarkense and ulcerans.</title>
        <authorList>
            <person name="Olsen A.B."/>
            <person name="Spilsberg B."/>
            <person name="Nilsen H.K."/>
            <person name="Lagesen K."/>
            <person name="Gulla S."/>
            <person name="Avendano-Herrera R."/>
            <person name="Irgang R."/>
            <person name="Duchaud E."/>
            <person name="Colquhoun D.J."/>
        </authorList>
    </citation>
    <scope>NUCLEOTIDE SEQUENCE [LARGE SCALE GENOMIC DNA]</scope>
    <source>
        <strain evidence="2 3">TNO037</strain>
    </source>
</reference>
<organism evidence="2 3">
    <name type="scientific">Tenacibaculum finnmarkense genomovar finnmarkense</name>
    <dbReference type="NCBI Taxonomy" id="1458503"/>
    <lineage>
        <taxon>Bacteria</taxon>
        <taxon>Pseudomonadati</taxon>
        <taxon>Bacteroidota</taxon>
        <taxon>Flavobacteriia</taxon>
        <taxon>Flavobacteriales</taxon>
        <taxon>Flavobacteriaceae</taxon>
        <taxon>Tenacibaculum</taxon>
        <taxon>Tenacibaculum finnmarkense</taxon>
    </lineage>
</organism>
<dbReference type="EMBL" id="WXXV01000011">
    <property type="protein sequence ID" value="MBE7695557.1"/>
    <property type="molecule type" value="Genomic_DNA"/>
</dbReference>
<keyword evidence="3" id="KW-1185">Reference proteome</keyword>
<dbReference type="Proteomes" id="UP000806077">
    <property type="component" value="Unassembled WGS sequence"/>
</dbReference>
<keyword evidence="1" id="KW-0812">Transmembrane</keyword>
<sequence length="140" mass="16113">MNSLSRSIQSYNIFYGIKQAAFFFILFAELITNDYLRIIPALCFGYFVSKAILDIAVNIPKNKDWVIISISIFDFFMLCVITNVLKQPSWTAVINLLIFCGFVTYIGYWLNQVFVLKVAEKEAEEKGELEQNRADKSSLK</sequence>
<gene>
    <name evidence="2" type="ORF">F7645_09005</name>
</gene>
<evidence type="ECO:0000313" key="2">
    <source>
        <dbReference type="EMBL" id="MBE7695557.1"/>
    </source>
</evidence>
<evidence type="ECO:0000256" key="1">
    <source>
        <dbReference type="SAM" id="Phobius"/>
    </source>
</evidence>